<dbReference type="AlphaFoldDB" id="A0A9P9DM29"/>
<reference evidence="1" key="1">
    <citation type="journal article" date="2021" name="Nat. Commun.">
        <title>Genetic determinants of endophytism in the Arabidopsis root mycobiome.</title>
        <authorList>
            <person name="Mesny F."/>
            <person name="Miyauchi S."/>
            <person name="Thiergart T."/>
            <person name="Pickel B."/>
            <person name="Atanasova L."/>
            <person name="Karlsson M."/>
            <person name="Huettel B."/>
            <person name="Barry K.W."/>
            <person name="Haridas S."/>
            <person name="Chen C."/>
            <person name="Bauer D."/>
            <person name="Andreopoulos W."/>
            <person name="Pangilinan J."/>
            <person name="LaButti K."/>
            <person name="Riley R."/>
            <person name="Lipzen A."/>
            <person name="Clum A."/>
            <person name="Drula E."/>
            <person name="Henrissat B."/>
            <person name="Kohler A."/>
            <person name="Grigoriev I.V."/>
            <person name="Martin F.M."/>
            <person name="Hacquard S."/>
        </authorList>
    </citation>
    <scope>NUCLEOTIDE SEQUENCE</scope>
    <source>
        <strain evidence="1">MPI-CAGE-AT-0147</strain>
    </source>
</reference>
<sequence>MTGRHPSPFLRHISTHHTTYHNHISQYDTMRRTRSSGSVGSDDYIRSGFRDRAARAFHRHWDQHVNAMRTELNPPFSREDCVTPGNFASPEPTYDEFWTPERERQFQIRWKASDPCSHTQALGHKDIGLRQLFATWIRRFGTDPISLLTRAEISLPISGEWGDVCSDPAMGDHLSYRQPSPFTVGPGPNVVHYHTTSVVLISTTTRIPEAHYVENVASDKPIFPNFNAVPELPWGVQRPLIAPLSDIAYNDKPRRPRWAEVAYAIAMPKF</sequence>
<comment type="caution">
    <text evidence="1">The sequence shown here is derived from an EMBL/GenBank/DDBJ whole genome shotgun (WGS) entry which is preliminary data.</text>
</comment>
<evidence type="ECO:0000313" key="2">
    <source>
        <dbReference type="Proteomes" id="UP000738349"/>
    </source>
</evidence>
<organism evidence="1 2">
    <name type="scientific">Dactylonectria macrodidyma</name>
    <dbReference type="NCBI Taxonomy" id="307937"/>
    <lineage>
        <taxon>Eukaryota</taxon>
        <taxon>Fungi</taxon>
        <taxon>Dikarya</taxon>
        <taxon>Ascomycota</taxon>
        <taxon>Pezizomycotina</taxon>
        <taxon>Sordariomycetes</taxon>
        <taxon>Hypocreomycetidae</taxon>
        <taxon>Hypocreales</taxon>
        <taxon>Nectriaceae</taxon>
        <taxon>Dactylonectria</taxon>
    </lineage>
</organism>
<accession>A0A9P9DM29</accession>
<gene>
    <name evidence="1" type="ORF">EDB81DRAFT_913892</name>
</gene>
<dbReference type="Proteomes" id="UP000738349">
    <property type="component" value="Unassembled WGS sequence"/>
</dbReference>
<dbReference type="EMBL" id="JAGMUV010000024">
    <property type="protein sequence ID" value="KAH7121628.1"/>
    <property type="molecule type" value="Genomic_DNA"/>
</dbReference>
<name>A0A9P9DM29_9HYPO</name>
<keyword evidence="2" id="KW-1185">Reference proteome</keyword>
<protein>
    <submittedName>
        <fullName evidence="1">Uncharacterized protein</fullName>
    </submittedName>
</protein>
<proteinExistence type="predicted"/>
<evidence type="ECO:0000313" key="1">
    <source>
        <dbReference type="EMBL" id="KAH7121628.1"/>
    </source>
</evidence>